<dbReference type="FunFam" id="3.30.160.60:FF:000358">
    <property type="entry name" value="zinc finger protein 24"/>
    <property type="match status" value="1"/>
</dbReference>
<feature type="domain" description="C2H2-type" evidence="12">
    <location>
        <begin position="321"/>
        <end position="348"/>
    </location>
</feature>
<gene>
    <name evidence="13" type="ORF">R5R35_009971</name>
</gene>
<dbReference type="GO" id="GO:0000122">
    <property type="term" value="P:negative regulation of transcription by RNA polymerase II"/>
    <property type="evidence" value="ECO:0007669"/>
    <property type="project" value="UniProtKB-ARBA"/>
</dbReference>
<dbReference type="FunFam" id="3.30.160.60:FF:001465">
    <property type="entry name" value="Zinc finger protein 560"/>
    <property type="match status" value="1"/>
</dbReference>
<feature type="domain" description="C2H2-type" evidence="12">
    <location>
        <begin position="349"/>
        <end position="376"/>
    </location>
</feature>
<name>A0AAN9V3Q8_9ORTH</name>
<dbReference type="AlphaFoldDB" id="A0AAN9V3Q8"/>
<keyword evidence="6" id="KW-0862">Zinc</keyword>
<evidence type="ECO:0000256" key="4">
    <source>
        <dbReference type="ARBA" id="ARBA00022737"/>
    </source>
</evidence>
<keyword evidence="9" id="KW-0804">Transcription</keyword>
<keyword evidence="4" id="KW-0677">Repeat</keyword>
<evidence type="ECO:0000259" key="12">
    <source>
        <dbReference type="PROSITE" id="PS50157"/>
    </source>
</evidence>
<dbReference type="PROSITE" id="PS00028">
    <property type="entry name" value="ZINC_FINGER_C2H2_1"/>
    <property type="match status" value="8"/>
</dbReference>
<dbReference type="SUPFAM" id="SSF57667">
    <property type="entry name" value="beta-beta-alpha zinc fingers"/>
    <property type="match status" value="4"/>
</dbReference>
<dbReference type="GO" id="GO:0005634">
    <property type="term" value="C:nucleus"/>
    <property type="evidence" value="ECO:0007669"/>
    <property type="project" value="UniProtKB-SubCell"/>
</dbReference>
<evidence type="ECO:0000256" key="2">
    <source>
        <dbReference type="ARBA" id="ARBA00006991"/>
    </source>
</evidence>
<dbReference type="Proteomes" id="UP001378592">
    <property type="component" value="Unassembled WGS sequence"/>
</dbReference>
<comment type="caution">
    <text evidence="13">The sequence shown here is derived from an EMBL/GenBank/DDBJ whole genome shotgun (WGS) entry which is preliminary data.</text>
</comment>
<accession>A0AAN9V3Q8</accession>
<reference evidence="13 14" key="1">
    <citation type="submission" date="2024-03" db="EMBL/GenBank/DDBJ databases">
        <title>The genome assembly and annotation of the cricket Gryllus longicercus Weissman &amp; Gray.</title>
        <authorList>
            <person name="Szrajer S."/>
            <person name="Gray D."/>
            <person name="Ylla G."/>
        </authorList>
    </citation>
    <scope>NUCLEOTIDE SEQUENCE [LARGE SCALE GENOMIC DNA]</scope>
    <source>
        <strain evidence="13">DAG 2021-001</strain>
        <tissue evidence="13">Whole body minus gut</tissue>
    </source>
</reference>
<dbReference type="FunFam" id="3.30.160.60:FF:000065">
    <property type="entry name" value="B-cell CLL/lymphoma 6, member B"/>
    <property type="match status" value="1"/>
</dbReference>
<dbReference type="SMART" id="SM00355">
    <property type="entry name" value="ZnF_C2H2"/>
    <property type="match status" value="8"/>
</dbReference>
<evidence type="ECO:0000256" key="10">
    <source>
        <dbReference type="ARBA" id="ARBA00023242"/>
    </source>
</evidence>
<evidence type="ECO:0000256" key="8">
    <source>
        <dbReference type="ARBA" id="ARBA00023125"/>
    </source>
</evidence>
<keyword evidence="14" id="KW-1185">Reference proteome</keyword>
<comment type="subcellular location">
    <subcellularLocation>
        <location evidence="1">Nucleus</location>
    </subcellularLocation>
</comment>
<dbReference type="FunFam" id="3.30.160.60:FF:000624">
    <property type="entry name" value="zinc finger protein 697"/>
    <property type="match status" value="1"/>
</dbReference>
<dbReference type="FunFam" id="3.30.160.60:FF:002343">
    <property type="entry name" value="Zinc finger protein 33A"/>
    <property type="match status" value="1"/>
</dbReference>
<feature type="domain" description="C2H2-type" evidence="12">
    <location>
        <begin position="377"/>
        <end position="405"/>
    </location>
</feature>
<evidence type="ECO:0000313" key="14">
    <source>
        <dbReference type="Proteomes" id="UP001378592"/>
    </source>
</evidence>
<evidence type="ECO:0000256" key="11">
    <source>
        <dbReference type="PROSITE-ProRule" id="PRU00042"/>
    </source>
</evidence>
<evidence type="ECO:0000256" key="1">
    <source>
        <dbReference type="ARBA" id="ARBA00004123"/>
    </source>
</evidence>
<dbReference type="GO" id="GO:0008270">
    <property type="term" value="F:zinc ion binding"/>
    <property type="evidence" value="ECO:0007669"/>
    <property type="project" value="UniProtKB-KW"/>
</dbReference>
<evidence type="ECO:0000256" key="6">
    <source>
        <dbReference type="ARBA" id="ARBA00022833"/>
    </source>
</evidence>
<comment type="similarity">
    <text evidence="2">Belongs to the krueppel C2H2-type zinc-finger protein family.</text>
</comment>
<keyword evidence="3" id="KW-0479">Metal-binding</keyword>
<feature type="domain" description="C2H2-type" evidence="12">
    <location>
        <begin position="181"/>
        <end position="208"/>
    </location>
</feature>
<feature type="domain" description="C2H2-type" evidence="12">
    <location>
        <begin position="265"/>
        <end position="292"/>
    </location>
</feature>
<dbReference type="Pfam" id="PF00096">
    <property type="entry name" value="zf-C2H2"/>
    <property type="match status" value="6"/>
</dbReference>
<feature type="domain" description="C2H2-type" evidence="12">
    <location>
        <begin position="293"/>
        <end position="320"/>
    </location>
</feature>
<evidence type="ECO:0000256" key="5">
    <source>
        <dbReference type="ARBA" id="ARBA00022771"/>
    </source>
</evidence>
<dbReference type="InterPro" id="IPR036236">
    <property type="entry name" value="Znf_C2H2_sf"/>
</dbReference>
<keyword evidence="10" id="KW-0539">Nucleus</keyword>
<evidence type="ECO:0000313" key="13">
    <source>
        <dbReference type="EMBL" id="KAK7789018.1"/>
    </source>
</evidence>
<dbReference type="FunFam" id="3.30.160.60:FF:001480">
    <property type="entry name" value="Si:cabz01071911.3"/>
    <property type="match status" value="1"/>
</dbReference>
<feature type="domain" description="C2H2-type" evidence="12">
    <location>
        <begin position="209"/>
        <end position="236"/>
    </location>
</feature>
<dbReference type="PANTHER" id="PTHR23234:SF10">
    <property type="entry name" value="RIKEN CDNA 6720489N17 GENE-RELATED"/>
    <property type="match status" value="1"/>
</dbReference>
<keyword evidence="8" id="KW-0238">DNA-binding</keyword>
<dbReference type="EMBL" id="JAZDUA010000858">
    <property type="protein sequence ID" value="KAK7789018.1"/>
    <property type="molecule type" value="Genomic_DNA"/>
</dbReference>
<keyword evidence="5 11" id="KW-0863">Zinc-finger</keyword>
<feature type="domain" description="C2H2-type" evidence="12">
    <location>
        <begin position="237"/>
        <end position="264"/>
    </location>
</feature>
<dbReference type="PANTHER" id="PTHR23234">
    <property type="entry name" value="ZNF44 PROTEIN"/>
    <property type="match status" value="1"/>
</dbReference>
<dbReference type="PROSITE" id="PS50157">
    <property type="entry name" value="ZINC_FINGER_C2H2_2"/>
    <property type="match status" value="8"/>
</dbReference>
<organism evidence="13 14">
    <name type="scientific">Gryllus longicercus</name>
    <dbReference type="NCBI Taxonomy" id="2509291"/>
    <lineage>
        <taxon>Eukaryota</taxon>
        <taxon>Metazoa</taxon>
        <taxon>Ecdysozoa</taxon>
        <taxon>Arthropoda</taxon>
        <taxon>Hexapoda</taxon>
        <taxon>Insecta</taxon>
        <taxon>Pterygota</taxon>
        <taxon>Neoptera</taxon>
        <taxon>Polyneoptera</taxon>
        <taxon>Orthoptera</taxon>
        <taxon>Ensifera</taxon>
        <taxon>Gryllidea</taxon>
        <taxon>Grylloidea</taxon>
        <taxon>Gryllidae</taxon>
        <taxon>Gryllinae</taxon>
        <taxon>Gryllus</taxon>
    </lineage>
</organism>
<dbReference type="Gene3D" id="3.30.160.60">
    <property type="entry name" value="Classic Zinc Finger"/>
    <property type="match status" value="7"/>
</dbReference>
<protein>
    <recommendedName>
        <fullName evidence="12">C2H2-type domain-containing protein</fullName>
    </recommendedName>
</protein>
<dbReference type="GO" id="GO:0003677">
    <property type="term" value="F:DNA binding"/>
    <property type="evidence" value="ECO:0007669"/>
    <property type="project" value="UniProtKB-KW"/>
</dbReference>
<evidence type="ECO:0000256" key="7">
    <source>
        <dbReference type="ARBA" id="ARBA00023015"/>
    </source>
</evidence>
<dbReference type="InterPro" id="IPR013087">
    <property type="entry name" value="Znf_C2H2_type"/>
</dbReference>
<keyword evidence="7" id="KW-0805">Transcription regulation</keyword>
<dbReference type="InterPro" id="IPR050758">
    <property type="entry name" value="Znf_C2H2-type"/>
</dbReference>
<evidence type="ECO:0000256" key="3">
    <source>
        <dbReference type="ARBA" id="ARBA00022723"/>
    </source>
</evidence>
<evidence type="ECO:0000256" key="9">
    <source>
        <dbReference type="ARBA" id="ARBA00023163"/>
    </source>
</evidence>
<sequence>MSNSEEQIFINNNEIHHCLVCNISINQKDKVYNIFSKIGLPNFLYEPSILTKVGQILNRSLGSITMHSDVICHSCFLIVTEYTTIESRLCSIRSGLSKTFDKTAAEHALDQGNKSKMHYNIESEDSCKQISGIINEKGNSVITGEIEFSDYVSDKVNFNETKHKVLQKKRKSVKKCVSRPFSCSVCRKDFRAYSHHLEHMLIHLGEKPWLCKECNKSFRTKSALKVHSVKHTGYRPYNCEQCNKSFAEKCSLEEHNRIHSGEKPFRCDFCERSFTRKKDLVIHLKTHTGDKPYKCSQCPKSFAVKSRLERHFMIHSGEKPYSCEHCPKSFARKDDFKLHVRLHTGEKPFQCSHCDKTFTNHSNRLAHIRTHTGIKKYSCNMCKNSFKLKKKFQEHLNAKHRSEVIKENVLAQAQPYVQETVIHFSASSQVPLSEPEILVVSPADLHTLQPVPTDPASQVSWKECPDPSVDTTYLNTDPPSYGY</sequence>
<proteinExistence type="inferred from homology"/>